<keyword evidence="3" id="KW-0813">Transport</keyword>
<dbReference type="InterPro" id="IPR002781">
    <property type="entry name" value="TM_pro_TauE-like"/>
</dbReference>
<evidence type="ECO:0000256" key="3">
    <source>
        <dbReference type="ARBA" id="ARBA00022448"/>
    </source>
</evidence>
<feature type="transmembrane region" description="Helical" evidence="8">
    <location>
        <begin position="201"/>
        <end position="222"/>
    </location>
</feature>
<keyword evidence="4 8" id="KW-1003">Cell membrane</keyword>
<organism evidence="9 10">
    <name type="scientific">Pseudodonghicola flavimaris</name>
    <dbReference type="NCBI Taxonomy" id="3050036"/>
    <lineage>
        <taxon>Bacteria</taxon>
        <taxon>Pseudomonadati</taxon>
        <taxon>Pseudomonadota</taxon>
        <taxon>Alphaproteobacteria</taxon>
        <taxon>Rhodobacterales</taxon>
        <taxon>Paracoccaceae</taxon>
        <taxon>Pseudodonghicola</taxon>
    </lineage>
</organism>
<evidence type="ECO:0000313" key="10">
    <source>
        <dbReference type="Proteomes" id="UP001243757"/>
    </source>
</evidence>
<keyword evidence="10" id="KW-1185">Reference proteome</keyword>
<comment type="subcellular location">
    <subcellularLocation>
        <location evidence="1 8">Cell membrane</location>
        <topology evidence="1 8">Multi-pass membrane protein</topology>
    </subcellularLocation>
</comment>
<dbReference type="Proteomes" id="UP001243757">
    <property type="component" value="Unassembled WGS sequence"/>
</dbReference>
<feature type="transmembrane region" description="Helical" evidence="8">
    <location>
        <begin position="30"/>
        <end position="59"/>
    </location>
</feature>
<dbReference type="RefSeq" id="WP_284483154.1">
    <property type="nucleotide sequence ID" value="NZ_JASNJD010000026.1"/>
</dbReference>
<evidence type="ECO:0000256" key="1">
    <source>
        <dbReference type="ARBA" id="ARBA00004651"/>
    </source>
</evidence>
<reference evidence="9 10" key="1">
    <citation type="submission" date="2023-05" db="EMBL/GenBank/DDBJ databases">
        <title>Pseudodonghicola sp. nov.</title>
        <authorList>
            <person name="Huang J."/>
        </authorList>
    </citation>
    <scope>NUCLEOTIDE SEQUENCE [LARGE SCALE GENOMIC DNA]</scope>
    <source>
        <strain evidence="9 10">IC7</strain>
    </source>
</reference>
<dbReference type="EMBL" id="JASNJD010000026">
    <property type="protein sequence ID" value="MDK3020502.1"/>
    <property type="molecule type" value="Genomic_DNA"/>
</dbReference>
<evidence type="ECO:0000256" key="4">
    <source>
        <dbReference type="ARBA" id="ARBA00022475"/>
    </source>
</evidence>
<evidence type="ECO:0000313" key="9">
    <source>
        <dbReference type="EMBL" id="MDK3020502.1"/>
    </source>
</evidence>
<dbReference type="PANTHER" id="PTHR30269">
    <property type="entry name" value="TRANSMEMBRANE PROTEIN YFCA"/>
    <property type="match status" value="1"/>
</dbReference>
<evidence type="ECO:0000256" key="8">
    <source>
        <dbReference type="RuleBase" id="RU363041"/>
    </source>
</evidence>
<accession>A0ABT7F7C0</accession>
<evidence type="ECO:0000256" key="5">
    <source>
        <dbReference type="ARBA" id="ARBA00022692"/>
    </source>
</evidence>
<gene>
    <name evidence="9" type="ORF">QO033_22730</name>
</gene>
<comment type="similarity">
    <text evidence="2 8">Belongs to the 4-toluene sulfonate uptake permease (TSUP) (TC 2.A.102) family.</text>
</comment>
<evidence type="ECO:0000256" key="2">
    <source>
        <dbReference type="ARBA" id="ARBA00009142"/>
    </source>
</evidence>
<name>A0ABT7F7C0_9RHOB</name>
<evidence type="ECO:0000256" key="7">
    <source>
        <dbReference type="ARBA" id="ARBA00023136"/>
    </source>
</evidence>
<feature type="transmembrane region" description="Helical" evidence="8">
    <location>
        <begin position="229"/>
        <end position="249"/>
    </location>
</feature>
<keyword evidence="7 8" id="KW-0472">Membrane</keyword>
<proteinExistence type="inferred from homology"/>
<dbReference type="InterPro" id="IPR052017">
    <property type="entry name" value="TSUP"/>
</dbReference>
<evidence type="ECO:0000256" key="6">
    <source>
        <dbReference type="ARBA" id="ARBA00022989"/>
    </source>
</evidence>
<keyword evidence="5 8" id="KW-0812">Transmembrane</keyword>
<feature type="transmembrane region" description="Helical" evidence="8">
    <location>
        <begin position="176"/>
        <end position="195"/>
    </location>
</feature>
<feature type="transmembrane region" description="Helical" evidence="8">
    <location>
        <begin position="105"/>
        <end position="125"/>
    </location>
</feature>
<dbReference type="Pfam" id="PF01925">
    <property type="entry name" value="TauE"/>
    <property type="match status" value="1"/>
</dbReference>
<comment type="caution">
    <text evidence="9">The sequence shown here is derived from an EMBL/GenBank/DDBJ whole genome shotgun (WGS) entry which is preliminary data.</text>
</comment>
<keyword evidence="6 8" id="KW-1133">Transmembrane helix</keyword>
<feature type="transmembrane region" description="Helical" evidence="8">
    <location>
        <begin position="80"/>
        <end position="99"/>
    </location>
</feature>
<protein>
    <recommendedName>
        <fullName evidence="8">Probable membrane transporter protein</fullName>
    </recommendedName>
</protein>
<dbReference type="PANTHER" id="PTHR30269:SF37">
    <property type="entry name" value="MEMBRANE TRANSPORTER PROTEIN"/>
    <property type="match status" value="1"/>
</dbReference>
<sequence length="250" mass="25863">MPEALSQALATPGLVWLALAAFVAGTVRGFAGFGTALVFMPVAALVLPPVWAIITVALMDAFGPMPNLPGALRQADRRDLLRMSLAALLGLPLGLWVLGVVAPEVFRFGVSFLALGMLLCLIAGVRYHGRFGPGLIFGTGGLSGFLGGAAGLPGPPVILLYMASPHPAPVVRASTLTYLFLYNILLLALLGWQGMLNGVPIWLGLMLALPNVAGNVLGGVIFRPGLEKAYRAAAYTVIAGAAVTGLPVWG</sequence>